<evidence type="ECO:0000313" key="1">
    <source>
        <dbReference type="EMBL" id="MPD05434.1"/>
    </source>
</evidence>
<comment type="caution">
    <text evidence="1">The sequence shown here is derived from an EMBL/GenBank/DDBJ whole genome shotgun (WGS) entry which is preliminary data.</text>
</comment>
<keyword evidence="2" id="KW-1185">Reference proteome</keyword>
<dbReference type="EMBL" id="VSRR010145985">
    <property type="protein sequence ID" value="MPD05434.1"/>
    <property type="molecule type" value="Genomic_DNA"/>
</dbReference>
<proteinExistence type="predicted"/>
<protein>
    <submittedName>
        <fullName evidence="1">Uncharacterized protein</fullName>
    </submittedName>
</protein>
<sequence length="112" mass="12017">MSGRVRLCLTEHLPVVVLRWPDTSNISHVHRRPTDPQPDTPALCNTIRGRAGRLARPVATTDTQVDAAVFKVDVILMSTQVMGGGQTRRLLEGRLRGAHAQGGGPGYGVGGR</sequence>
<dbReference type="Proteomes" id="UP000324222">
    <property type="component" value="Unassembled WGS sequence"/>
</dbReference>
<name>A0A5B7KF63_PORTR</name>
<evidence type="ECO:0000313" key="2">
    <source>
        <dbReference type="Proteomes" id="UP000324222"/>
    </source>
</evidence>
<dbReference type="AlphaFoldDB" id="A0A5B7KF63"/>
<accession>A0A5B7KF63</accession>
<reference evidence="1 2" key="1">
    <citation type="submission" date="2019-05" db="EMBL/GenBank/DDBJ databases">
        <title>Another draft genome of Portunus trituberculatus and its Hox gene families provides insights of decapod evolution.</title>
        <authorList>
            <person name="Jeong J.-H."/>
            <person name="Song I."/>
            <person name="Kim S."/>
            <person name="Choi T."/>
            <person name="Kim D."/>
            <person name="Ryu S."/>
            <person name="Kim W."/>
        </authorList>
    </citation>
    <scope>NUCLEOTIDE SEQUENCE [LARGE SCALE GENOMIC DNA]</scope>
    <source>
        <tissue evidence="1">Muscle</tissue>
    </source>
</reference>
<organism evidence="1 2">
    <name type="scientific">Portunus trituberculatus</name>
    <name type="common">Swimming crab</name>
    <name type="synonym">Neptunus trituberculatus</name>
    <dbReference type="NCBI Taxonomy" id="210409"/>
    <lineage>
        <taxon>Eukaryota</taxon>
        <taxon>Metazoa</taxon>
        <taxon>Ecdysozoa</taxon>
        <taxon>Arthropoda</taxon>
        <taxon>Crustacea</taxon>
        <taxon>Multicrustacea</taxon>
        <taxon>Malacostraca</taxon>
        <taxon>Eumalacostraca</taxon>
        <taxon>Eucarida</taxon>
        <taxon>Decapoda</taxon>
        <taxon>Pleocyemata</taxon>
        <taxon>Brachyura</taxon>
        <taxon>Eubrachyura</taxon>
        <taxon>Portunoidea</taxon>
        <taxon>Portunidae</taxon>
        <taxon>Portuninae</taxon>
        <taxon>Portunus</taxon>
    </lineage>
</organism>
<gene>
    <name evidence="1" type="ORF">E2C01_101178</name>
</gene>